<evidence type="ECO:0000256" key="3">
    <source>
        <dbReference type="ARBA" id="ARBA00022692"/>
    </source>
</evidence>
<evidence type="ECO:0000313" key="7">
    <source>
        <dbReference type="EMBL" id="EHI70530.1"/>
    </source>
</evidence>
<evidence type="ECO:0000256" key="1">
    <source>
        <dbReference type="ARBA" id="ARBA00004651"/>
    </source>
</evidence>
<protein>
    <submittedName>
        <fullName evidence="7">Polysaccharide biosynthesis protein</fullName>
    </submittedName>
</protein>
<dbReference type="InterPro" id="IPR050833">
    <property type="entry name" value="Poly_Biosynth_Transport"/>
</dbReference>
<evidence type="ECO:0000313" key="8">
    <source>
        <dbReference type="Proteomes" id="UP000003330"/>
    </source>
</evidence>
<feature type="transmembrane region" description="Helical" evidence="6">
    <location>
        <begin position="437"/>
        <end position="455"/>
    </location>
</feature>
<evidence type="ECO:0000256" key="5">
    <source>
        <dbReference type="ARBA" id="ARBA00023136"/>
    </source>
</evidence>
<feature type="transmembrane region" description="Helical" evidence="6">
    <location>
        <begin position="158"/>
        <end position="177"/>
    </location>
</feature>
<keyword evidence="5 6" id="KW-0472">Membrane</keyword>
<feature type="transmembrane region" description="Helical" evidence="6">
    <location>
        <begin position="16"/>
        <end position="35"/>
    </location>
</feature>
<feature type="transmembrane region" description="Helical" evidence="6">
    <location>
        <begin position="313"/>
        <end position="335"/>
    </location>
</feature>
<feature type="transmembrane region" description="Helical" evidence="6">
    <location>
        <begin position="86"/>
        <end position="105"/>
    </location>
</feature>
<accession>G5K0K1</accession>
<dbReference type="OrthoDB" id="9775950at2"/>
<evidence type="ECO:0000256" key="6">
    <source>
        <dbReference type="SAM" id="Phobius"/>
    </source>
</evidence>
<feature type="transmembrane region" description="Helical" evidence="6">
    <location>
        <begin position="407"/>
        <end position="425"/>
    </location>
</feature>
<name>G5K0K1_9STRE</name>
<dbReference type="PANTHER" id="PTHR30250">
    <property type="entry name" value="PST FAMILY PREDICTED COLANIC ACID TRANSPORTER"/>
    <property type="match status" value="1"/>
</dbReference>
<keyword evidence="4 6" id="KW-1133">Transmembrane helix</keyword>
<feature type="transmembrane region" description="Helical" evidence="6">
    <location>
        <begin position="55"/>
        <end position="74"/>
    </location>
</feature>
<feature type="transmembrane region" description="Helical" evidence="6">
    <location>
        <begin position="461"/>
        <end position="482"/>
    </location>
</feature>
<comment type="caution">
    <text evidence="7">The sequence shown here is derived from an EMBL/GenBank/DDBJ whole genome shotgun (WGS) entry which is preliminary data.</text>
</comment>
<dbReference type="GO" id="GO:0005886">
    <property type="term" value="C:plasma membrane"/>
    <property type="evidence" value="ECO:0007669"/>
    <property type="project" value="UniProtKB-SubCell"/>
</dbReference>
<keyword evidence="8" id="KW-1185">Reference proteome</keyword>
<reference evidence="7 8" key="1">
    <citation type="journal article" date="2014" name="Int. J. Syst. Evol. Microbiol.">
        <title>Phylogenomics and the dynamic genome evolution of the genus Streptococcus.</title>
        <authorList>
            <consortium name="The Broad Institute Genome Sequencing Platform"/>
            <person name="Richards V.P."/>
            <person name="Palmer S.R."/>
            <person name="Pavinski Bitar P.D."/>
            <person name="Qin X."/>
            <person name="Weinstock G.M."/>
            <person name="Highlander S.K."/>
            <person name="Town C.D."/>
            <person name="Burne R.A."/>
            <person name="Stanhope M.J."/>
        </authorList>
    </citation>
    <scope>NUCLEOTIDE SEQUENCE [LARGE SCALE GENOMIC DNA]</scope>
    <source>
        <strain evidence="7 8">707-05</strain>
    </source>
</reference>
<dbReference type="PANTHER" id="PTHR30250:SF29">
    <property type="entry name" value="POLYSACCHARIDE BIOSYNTHESIS PROTEIN C-TERMINAL DOMAIN-CONTAINING PROTEIN"/>
    <property type="match status" value="1"/>
</dbReference>
<evidence type="ECO:0000256" key="4">
    <source>
        <dbReference type="ARBA" id="ARBA00022989"/>
    </source>
</evidence>
<comment type="subcellular location">
    <subcellularLocation>
        <location evidence="1">Cell membrane</location>
        <topology evidence="1">Multi-pass membrane protein</topology>
    </subcellularLocation>
</comment>
<organism evidence="7 8">
    <name type="scientific">Streptococcus ictaluri 707-05</name>
    <dbReference type="NCBI Taxonomy" id="764299"/>
    <lineage>
        <taxon>Bacteria</taxon>
        <taxon>Bacillati</taxon>
        <taxon>Bacillota</taxon>
        <taxon>Bacilli</taxon>
        <taxon>Lactobacillales</taxon>
        <taxon>Streptococcaceae</taxon>
        <taxon>Streptococcus</taxon>
    </lineage>
</organism>
<sequence>MRLNLEKLPDQTKKSSLLITISGLVSKFLAAIYRIPYQNLVGDRGFYAYQQIYPFLAIISALSLTALPNVIASIAQRKKPDQLKTLFALQLILSVLFATGLFIWHRQLAFWIGTPKLAPAIILTGCTLLTVPFISFYRGLSQAKLDMAPTAISQVMEQIIRIVIIIVAALCCFYYDWTIYLMANVAASGNLIASLIVLIYLKQRSDYSLISFLKGHLVFKEMKNIGLSVFIFTFYAIYLLIFQLIDSFFVKNSLVSSGYSEILAEVTKGLYDRGQPLIQFGLIFTTALFTSYLPRLTQLHHHDKKDYQKESQFFFEFICYFNLTLTAGYVTILHLMNQLLFEDNQAWLPLALYLGVIFLSSVIQFCHQKCFIENLRRKSFYILSIGILVKLVLTPILTYYYGILGSSLSTLLPLVFVLCLYVFLAQINLTTVINVKYFLALLVMILVMHVIMPYLPVKTRLQTLASLLIVAVSGLLVFLLLCRKFLVFHQKLWSFLPFIKEKW</sequence>
<feature type="transmembrane region" description="Helical" evidence="6">
    <location>
        <begin position="117"/>
        <end position="137"/>
    </location>
</feature>
<evidence type="ECO:0000256" key="2">
    <source>
        <dbReference type="ARBA" id="ARBA00022475"/>
    </source>
</evidence>
<feature type="transmembrane region" description="Helical" evidence="6">
    <location>
        <begin position="183"/>
        <end position="201"/>
    </location>
</feature>
<dbReference type="EMBL" id="AEUX02000003">
    <property type="protein sequence ID" value="EHI70530.1"/>
    <property type="molecule type" value="Genomic_DNA"/>
</dbReference>
<gene>
    <name evidence="7" type="ORF">STRIC_0123</name>
</gene>
<dbReference type="STRING" id="764299.STRIC_0123"/>
<dbReference type="Proteomes" id="UP000003330">
    <property type="component" value="Unassembled WGS sequence"/>
</dbReference>
<feature type="transmembrane region" description="Helical" evidence="6">
    <location>
        <begin position="379"/>
        <end position="401"/>
    </location>
</feature>
<feature type="transmembrane region" description="Helical" evidence="6">
    <location>
        <begin position="222"/>
        <end position="245"/>
    </location>
</feature>
<feature type="transmembrane region" description="Helical" evidence="6">
    <location>
        <begin position="347"/>
        <end position="367"/>
    </location>
</feature>
<dbReference type="eggNOG" id="COG2244">
    <property type="taxonomic scope" value="Bacteria"/>
</dbReference>
<proteinExistence type="predicted"/>
<dbReference type="RefSeq" id="WP_008087723.1">
    <property type="nucleotide sequence ID" value="NZ_AEUX02000003.1"/>
</dbReference>
<keyword evidence="2" id="KW-1003">Cell membrane</keyword>
<keyword evidence="3 6" id="KW-0812">Transmembrane</keyword>
<dbReference type="AlphaFoldDB" id="G5K0K1"/>
<dbReference type="Pfam" id="PF01943">
    <property type="entry name" value="Polysacc_synt"/>
    <property type="match status" value="1"/>
</dbReference>
<feature type="transmembrane region" description="Helical" evidence="6">
    <location>
        <begin position="277"/>
        <end position="293"/>
    </location>
</feature>
<dbReference type="InterPro" id="IPR002797">
    <property type="entry name" value="Polysacc_synth"/>
</dbReference>